<evidence type="ECO:0000313" key="9">
    <source>
        <dbReference type="Proteomes" id="UP001372338"/>
    </source>
</evidence>
<proteinExistence type="inferred from homology"/>
<keyword evidence="9" id="KW-1185">Reference proteome</keyword>
<dbReference type="GO" id="GO:0035435">
    <property type="term" value="P:phosphate ion transmembrane transport"/>
    <property type="evidence" value="ECO:0007669"/>
    <property type="project" value="TreeGrafter"/>
</dbReference>
<evidence type="ECO:0000256" key="3">
    <source>
        <dbReference type="ARBA" id="ARBA00022592"/>
    </source>
</evidence>
<reference evidence="8 9" key="1">
    <citation type="submission" date="2024-01" db="EMBL/GenBank/DDBJ databases">
        <title>The genomes of 5 underutilized Papilionoideae crops provide insights into root nodulation and disease resistanc.</title>
        <authorList>
            <person name="Yuan L."/>
        </authorList>
    </citation>
    <scope>NUCLEOTIDE SEQUENCE [LARGE SCALE GENOMIC DNA]</scope>
    <source>
        <strain evidence="8">ZHUSHIDOU_FW_LH</strain>
        <tissue evidence="8">Leaf</tissue>
    </source>
</reference>
<organism evidence="8 9">
    <name type="scientific">Crotalaria pallida</name>
    <name type="common">Smooth rattlebox</name>
    <name type="synonym">Crotalaria striata</name>
    <dbReference type="NCBI Taxonomy" id="3830"/>
    <lineage>
        <taxon>Eukaryota</taxon>
        <taxon>Viridiplantae</taxon>
        <taxon>Streptophyta</taxon>
        <taxon>Embryophyta</taxon>
        <taxon>Tracheophyta</taxon>
        <taxon>Spermatophyta</taxon>
        <taxon>Magnoliopsida</taxon>
        <taxon>eudicotyledons</taxon>
        <taxon>Gunneridae</taxon>
        <taxon>Pentapetalae</taxon>
        <taxon>rosids</taxon>
        <taxon>fabids</taxon>
        <taxon>Fabales</taxon>
        <taxon>Fabaceae</taxon>
        <taxon>Papilionoideae</taxon>
        <taxon>50 kb inversion clade</taxon>
        <taxon>genistoids sensu lato</taxon>
        <taxon>core genistoids</taxon>
        <taxon>Crotalarieae</taxon>
        <taxon>Crotalaria</taxon>
    </lineage>
</organism>
<evidence type="ECO:0000256" key="2">
    <source>
        <dbReference type="ARBA" id="ARBA00022448"/>
    </source>
</evidence>
<feature type="transmembrane region" description="Helical" evidence="7">
    <location>
        <begin position="294"/>
        <end position="313"/>
    </location>
</feature>
<dbReference type="GO" id="GO:0016020">
    <property type="term" value="C:membrane"/>
    <property type="evidence" value="ECO:0007669"/>
    <property type="project" value="UniProtKB-SubCell"/>
</dbReference>
<gene>
    <name evidence="8" type="ORF">RIF29_36332</name>
</gene>
<comment type="function">
    <text evidence="7">Sodium-phosphate symporter.</text>
</comment>
<dbReference type="AlphaFoldDB" id="A0AAN9HS91"/>
<comment type="subcellular location">
    <subcellularLocation>
        <location evidence="1 7">Membrane</location>
        <topology evidence="1 7">Multi-pass membrane protein</topology>
    </subcellularLocation>
</comment>
<evidence type="ECO:0000256" key="4">
    <source>
        <dbReference type="ARBA" id="ARBA00022692"/>
    </source>
</evidence>
<feature type="transmembrane region" description="Helical" evidence="7">
    <location>
        <begin position="224"/>
        <end position="243"/>
    </location>
</feature>
<name>A0AAN9HS91_CROPI</name>
<sequence length="687" mass="73082">MVDEENKFLKNFQATTTTHSFQPKQPAKSIHTLTLPFPTPLDKNKPSKCTFLDSPITLSTSSSSSLWPRIFLNNSDNNHIHIQNTHHSSLCFPLQDMNPSCHFFSTKHTTSLPKRFFHLENSHLFTSKNTSPCEFLHVKPCSLSPPSPKPSSALLRIKNSKLWHPFASLSSFAEAGGEEEHKEGIQLNVHHQHQQQQQHEAKTKEDNDHLPGIAQAFNISPSTAYAISICMALAALTFPFFMTSLGQGLALKTKLLSYATLLFGFYMAWNIGANDVANAMGTSVGSGALTLRQAVLTAAVLEFSGALLMGTHVTSTMQKGLLVAGAFQGKDTLLFAGLLSSLAAAGTWLQVASYYGWPVSTTHCIVGAIVGFGLVYGGAGAVFWGSLARVVSSWFISPLIGAAASFLVYKCIRRFVYSAPNPGQAAAAAAPIAVFLGVTGISFAAFPLSKSYPLALVQALACGTAGAFIFDRIIRKELGHLLVKPTTPQAEAKEDTVHKNVGFLSDIAGPTGTQLKIVYGVFGYMQVLSACFMSFAHGGNDVSNAIGPLAGALSILQGGAGGAEIVIPTDVLAWGGFGIVAGLMMWGYRVIATIGKKITELTPTRGFAAEFAAASVVLFASKLGLPISGTHTLVGAVMGVGFARGLNSVRSETVKEICTSWAVTIPVGAILAVLYTWILTKVLSIIL</sequence>
<dbReference type="EMBL" id="JAYWIO010000007">
    <property type="protein sequence ID" value="KAK7252411.1"/>
    <property type="molecule type" value="Genomic_DNA"/>
</dbReference>
<dbReference type="PANTHER" id="PTHR11101">
    <property type="entry name" value="PHOSPHATE TRANSPORTER"/>
    <property type="match status" value="1"/>
</dbReference>
<keyword evidence="5 7" id="KW-1133">Transmembrane helix</keyword>
<feature type="transmembrane region" description="Helical" evidence="7">
    <location>
        <begin position="603"/>
        <end position="621"/>
    </location>
</feature>
<dbReference type="Proteomes" id="UP001372338">
    <property type="component" value="Unassembled WGS sequence"/>
</dbReference>
<feature type="transmembrane region" description="Helical" evidence="7">
    <location>
        <begin position="391"/>
        <end position="412"/>
    </location>
</feature>
<evidence type="ECO:0000256" key="5">
    <source>
        <dbReference type="ARBA" id="ARBA00022989"/>
    </source>
</evidence>
<feature type="transmembrane region" description="Helical" evidence="7">
    <location>
        <begin position="658"/>
        <end position="678"/>
    </location>
</feature>
<dbReference type="PANTHER" id="PTHR11101:SF80">
    <property type="entry name" value="PHOSPHATE TRANSPORTER"/>
    <property type="match status" value="1"/>
</dbReference>
<evidence type="ECO:0000256" key="7">
    <source>
        <dbReference type="RuleBase" id="RU363058"/>
    </source>
</evidence>
<feature type="transmembrane region" description="Helical" evidence="7">
    <location>
        <begin position="517"/>
        <end position="536"/>
    </location>
</feature>
<keyword evidence="2 7" id="KW-0813">Transport</keyword>
<dbReference type="Pfam" id="PF01384">
    <property type="entry name" value="PHO4"/>
    <property type="match status" value="1"/>
</dbReference>
<feature type="transmembrane region" description="Helical" evidence="7">
    <location>
        <begin position="255"/>
        <end position="273"/>
    </location>
</feature>
<dbReference type="InterPro" id="IPR001204">
    <property type="entry name" value="Phos_transporter"/>
</dbReference>
<feature type="transmembrane region" description="Helical" evidence="7">
    <location>
        <begin position="364"/>
        <end position="385"/>
    </location>
</feature>
<comment type="caution">
    <text evidence="8">The sequence shown here is derived from an EMBL/GenBank/DDBJ whole genome shotgun (WGS) entry which is preliminary data.</text>
</comment>
<evidence type="ECO:0000256" key="6">
    <source>
        <dbReference type="ARBA" id="ARBA00023136"/>
    </source>
</evidence>
<keyword evidence="3 7" id="KW-0592">Phosphate transport</keyword>
<evidence type="ECO:0000256" key="1">
    <source>
        <dbReference type="ARBA" id="ARBA00004141"/>
    </source>
</evidence>
<evidence type="ECO:0000313" key="8">
    <source>
        <dbReference type="EMBL" id="KAK7252411.1"/>
    </source>
</evidence>
<accession>A0AAN9HS91</accession>
<feature type="transmembrane region" description="Helical" evidence="7">
    <location>
        <begin position="424"/>
        <end position="446"/>
    </location>
</feature>
<feature type="transmembrane region" description="Helical" evidence="7">
    <location>
        <begin position="452"/>
        <end position="470"/>
    </location>
</feature>
<keyword evidence="4 7" id="KW-0812">Transmembrane</keyword>
<comment type="similarity">
    <text evidence="7">Belongs to the inorganic phosphate transporter (PiT) (TC 2.A.20) family.</text>
</comment>
<protein>
    <recommendedName>
        <fullName evidence="7">Phosphate transporter</fullName>
    </recommendedName>
</protein>
<feature type="transmembrane region" description="Helical" evidence="7">
    <location>
        <begin position="571"/>
        <end position="591"/>
    </location>
</feature>
<feature type="transmembrane region" description="Helical" evidence="7">
    <location>
        <begin position="333"/>
        <end position="357"/>
    </location>
</feature>
<keyword evidence="6 7" id="KW-0472">Membrane</keyword>
<dbReference type="GO" id="GO:0005315">
    <property type="term" value="F:phosphate transmembrane transporter activity"/>
    <property type="evidence" value="ECO:0007669"/>
    <property type="project" value="InterPro"/>
</dbReference>